<dbReference type="Pfam" id="PF23606">
    <property type="entry name" value="HEAT_ULK4"/>
    <property type="match status" value="1"/>
</dbReference>
<dbReference type="PROSITE" id="PS00107">
    <property type="entry name" value="PROTEIN_KINASE_ATP"/>
    <property type="match status" value="1"/>
</dbReference>
<name>A0ABN9XDR9_9DINO</name>
<accession>A0ABN9XDR9</accession>
<dbReference type="SUPFAM" id="SSF56672">
    <property type="entry name" value="DNA/RNA polymerases"/>
    <property type="match status" value="1"/>
</dbReference>
<comment type="caution">
    <text evidence="8">The sequence shown here is derived from an EMBL/GenBank/DDBJ whole genome shotgun (WGS) entry which is preliminary data.</text>
</comment>
<proteinExistence type="predicted"/>
<dbReference type="Pfam" id="PF00069">
    <property type="entry name" value="Pkinase"/>
    <property type="match status" value="1"/>
</dbReference>
<keyword evidence="6" id="KW-1133">Transmembrane helix</keyword>
<feature type="domain" description="Protein kinase" evidence="7">
    <location>
        <begin position="4"/>
        <end position="256"/>
    </location>
</feature>
<evidence type="ECO:0000256" key="2">
    <source>
        <dbReference type="ARBA" id="ARBA00022840"/>
    </source>
</evidence>
<feature type="region of interest" description="Disordered" evidence="5">
    <location>
        <begin position="1425"/>
        <end position="1447"/>
    </location>
</feature>
<dbReference type="PANTHER" id="PTHR46562">
    <property type="entry name" value="SERINE/THREONINE-KINASE ULK4-LIKE PROTEIN-RELATED"/>
    <property type="match status" value="1"/>
</dbReference>
<keyword evidence="6" id="KW-0812">Transmembrane</keyword>
<feature type="repeat" description="HEAT" evidence="3">
    <location>
        <begin position="433"/>
        <end position="471"/>
    </location>
</feature>
<protein>
    <recommendedName>
        <fullName evidence="7">Protein kinase domain-containing protein</fullName>
    </recommendedName>
</protein>
<evidence type="ECO:0000256" key="1">
    <source>
        <dbReference type="ARBA" id="ARBA00022741"/>
    </source>
</evidence>
<dbReference type="EMBL" id="CAUYUJ010020148">
    <property type="protein sequence ID" value="CAK0896160.1"/>
    <property type="molecule type" value="Genomic_DNA"/>
</dbReference>
<dbReference type="PROSITE" id="PS50011">
    <property type="entry name" value="PROTEIN_KINASE_DOM"/>
    <property type="match status" value="1"/>
</dbReference>
<dbReference type="InterPro" id="IPR008271">
    <property type="entry name" value="Ser/Thr_kinase_AS"/>
</dbReference>
<gene>
    <name evidence="8" type="ORF">PCOR1329_LOCUS74704</name>
</gene>
<dbReference type="InterPro" id="IPR056981">
    <property type="entry name" value="HEAT_ULK4_RUNKEL"/>
</dbReference>
<dbReference type="SMART" id="SM00220">
    <property type="entry name" value="S_TKc"/>
    <property type="match status" value="1"/>
</dbReference>
<evidence type="ECO:0000256" key="4">
    <source>
        <dbReference type="PROSITE-ProRule" id="PRU10141"/>
    </source>
</evidence>
<dbReference type="SUPFAM" id="SSF56112">
    <property type="entry name" value="Protein kinase-like (PK-like)"/>
    <property type="match status" value="1"/>
</dbReference>
<dbReference type="InterPro" id="IPR011009">
    <property type="entry name" value="Kinase-like_dom_sf"/>
</dbReference>
<keyword evidence="9" id="KW-1185">Reference proteome</keyword>
<dbReference type="InterPro" id="IPR044591">
    <property type="entry name" value="RUK"/>
</dbReference>
<evidence type="ECO:0000313" key="8">
    <source>
        <dbReference type="EMBL" id="CAK0896160.1"/>
    </source>
</evidence>
<dbReference type="InterPro" id="IPR017441">
    <property type="entry name" value="Protein_kinase_ATP_BS"/>
</dbReference>
<sequence>MNNYHLYEEIGHGKFSVVYKGRKRHTIRYLAVKSVEKGRRDKVVNEVSVLSRLNHPNVVGLVSSHETRNHLWVISDFCAGGDLLHLLKQDGRLPEAQVRPFAHDLAAGLLHVQARGVVYCDMKPANVLISEDGALRLSNFGHAQPLDDLARLLREGAALPRRGTPHYMAPELFHERGVHSFASDLWALGCVVHEMLTGRPPFHATSIPEIQDLILHAPLPMAADGSPDLQALLASLLQKAPLDRASWRSLRAHPLWEGRPPGDDADAAGLPEQPQLPHLRMPAAHKSDSEVCVADAVGCKPISRNPQIEEPELLEVPAGLPFESLSSEEICACAQQHVDLEAFFAQLCRCLSQGPLEQRLGTVRYLEHVCAHMHVADLVVNSQLLRLVLHTLQPSGTAGPPAPLALRAGLLALLGQLLRHATYLQPAAAEAGLLDALRDALGDREGVVRRRAAAALGELLFYIATQPATEEAEADAAGGAANDWQVPRVALSSFVLALTSPDGDEVVQHYAAKTIENVATQAPAVAQEWFFSPELIQALTRHACHAASDPFRLSCLSAAARLVRDCAEDVDAAALVDPALVRAGLGELAPHGVPHSLQLVAAVLLRAPGPERAEAALPQDAAELLLAATSQPRHGAGLRARAALLLALLLALEDPQEPRRLIAALDGALVPSVDRLCRERGHFVAQCVAATAVVMEAVAAGALQGLVEGLRRPPWSPGAAAADLAGSPKRLLPALLHLAASSMLCGCVLGARALPLLGTACELASQLPPAPRGPGELQPLLLMVVEALSAQQALVLECALQVVRCILPPLASFLKSDQGDVRLLALKCFSGLCLTLVNDAHAFSPEADRPSEAARLLQTLLCRSRGLFVALRPCRGMEAGLARLLHDVGQALTTAFVVRASVADCPDCWCSPALHCPALQCTCPSGEGTLAAAATPGCPGSQLAWVAGLSLLLGAVLGAAAVSWALRPRPRALAAPAAAPVEADSAPAGDDLAHPALEQAKAFRRTPGYVMTPDFDDYGETTNPDADVMEIHFVHGQGGRAGGIPENRVYRFRRLPTAAEIWSALRRGAALGHGPMPAGPFLLTLSAVNCAGAPAGSIPLADPAIVGPPPGGVAGAYPAAAVPGVLALPGAAPPAPPAAAAAPAPAAAAPAAVAPAPGAAAAPAGRAPAVPDTAAVAPQPSGEPAPGWHWVAAEDVDGAVTFGAKVAVGVPGGATLVGRAGRRGLLTLAGGAGASAVLLQDSEIPWFTQEYRGSDARTLEIPPGAGQPGGNSREWREVVQLCREETVPGFGVAPPRTAQWCAKYQVKEGGPVLHHEMWKSKRKLNPTDFGVDMHETISKMIEAMGSADHLDVYNLASAELGYRKLQLIEHYWDDRSAEQQQHNMRMPLEEAFAFMGGSRSPSMVRPELLDSVSKELERIHSIKKNARKLREEQKANKGGRVVGGGDDHMQRSLLPLPVPDWCRAQAAAGDGGGRASRRRRANRTLQGELVAELVVALNQLDAGSDDPPRRAGQEPNRMQQLCLEHLADSCAAMGSIPPDLSTEVALRELQVGAGYSDGEPVTVAPFAHDLVSLPAVGGTPVPLSQLLGDDGPDIVRRFITSKVLPIQSAEIFKKEAGFARPYLDPVLRQPAAYLAFVERMRDGGMLEFRVDEGNFEEVGLFTVWKKDGRQRLVIDCRGSNFRFAEPDKTSLASGGSFSSIELAPGEVLWTAGVDIADAFYNMGLPPELRHLFALPRLRAAQLGVRELGGRPVPGRAWVRPCLAVLPMGWTHALDFCQKVHRNILLQKGGFENVPEVVDGMPTPPIQDGAYTAYVDNFISFGVNPDRPAALLRRPLLAVFSYVYAFSRKYFDRVMKLPPSVRRELRWAASLIPLAWADLRATWSPRVYASDASEEGRGACQKEAGLGAIRGAGRYGERWRFRRATASRPRDCLFEQSDPPTADTAKVEPIAEFVVSPEVGPVASPEVAVEDPEGNLWKVPEVEEELYGGRWQVVSSGGWARSEKIIVLEGRALVHSLRHALRDSKSFGKRILFLCDNMGLVCAMEKGRSSAGGVLRVARQWAAWCLAGAVQASVRWIPSERNVADAPSRRHIPLGVWLDSAAADTAEGFEQWAVRDAGRSSQQADCRSAGLELAELAVREPAVGALRGARRRKMARAARRGQGATAAARRTALRGPGSLLQRASVTPKTAAQYDGLWQDILRMWLRLRPAGSLQAEPGDDETDFVVASWMDQEYSFGELAQRGTKGLAAVKFFRPQFAKSGGLSLPRSAQALKGWKRLAPGRARLPLPWEVVALIALELLLTGFWAMAAWTIITFHCYLRPSELQRVTAEMLVPPVPGAHVANWAIVLHPSEEEISSKTREFDETVVFDLPLFHFLVPVLAYLKRETPAGHAHYFVVDCQTSQQERPHFMAMDPCSIPLPFHCHL</sequence>
<evidence type="ECO:0000259" key="7">
    <source>
        <dbReference type="PROSITE" id="PS50011"/>
    </source>
</evidence>
<organism evidence="8 9">
    <name type="scientific">Prorocentrum cordatum</name>
    <dbReference type="NCBI Taxonomy" id="2364126"/>
    <lineage>
        <taxon>Eukaryota</taxon>
        <taxon>Sar</taxon>
        <taxon>Alveolata</taxon>
        <taxon>Dinophyceae</taxon>
        <taxon>Prorocentrales</taxon>
        <taxon>Prorocentraceae</taxon>
        <taxon>Prorocentrum</taxon>
    </lineage>
</organism>
<keyword evidence="2 4" id="KW-0067">ATP-binding</keyword>
<dbReference type="Gene3D" id="1.10.510.10">
    <property type="entry name" value="Transferase(Phosphotransferase) domain 1"/>
    <property type="match status" value="1"/>
</dbReference>
<evidence type="ECO:0000256" key="5">
    <source>
        <dbReference type="SAM" id="MobiDB-lite"/>
    </source>
</evidence>
<feature type="transmembrane region" description="Helical" evidence="6">
    <location>
        <begin position="2290"/>
        <end position="2312"/>
    </location>
</feature>
<dbReference type="Proteomes" id="UP001189429">
    <property type="component" value="Unassembled WGS sequence"/>
</dbReference>
<dbReference type="InterPro" id="IPR000719">
    <property type="entry name" value="Prot_kinase_dom"/>
</dbReference>
<dbReference type="SUPFAM" id="SSF48371">
    <property type="entry name" value="ARM repeat"/>
    <property type="match status" value="1"/>
</dbReference>
<dbReference type="PROSITE" id="PS50077">
    <property type="entry name" value="HEAT_REPEAT"/>
    <property type="match status" value="1"/>
</dbReference>
<evidence type="ECO:0000256" key="3">
    <source>
        <dbReference type="PROSITE-ProRule" id="PRU00103"/>
    </source>
</evidence>
<dbReference type="InterPro" id="IPR011989">
    <property type="entry name" value="ARM-like"/>
</dbReference>
<feature type="binding site" evidence="4">
    <location>
        <position position="33"/>
    </location>
    <ligand>
        <name>ATP</name>
        <dbReference type="ChEBI" id="CHEBI:30616"/>
    </ligand>
</feature>
<dbReference type="PROSITE" id="PS00108">
    <property type="entry name" value="PROTEIN_KINASE_ST"/>
    <property type="match status" value="1"/>
</dbReference>
<feature type="non-terminal residue" evidence="8">
    <location>
        <position position="2424"/>
    </location>
</feature>
<evidence type="ECO:0000256" key="6">
    <source>
        <dbReference type="SAM" id="Phobius"/>
    </source>
</evidence>
<dbReference type="PANTHER" id="PTHR46562:SF1">
    <property type="entry name" value="SERINE_THREONINE-PROTEIN KINASE ULK4"/>
    <property type="match status" value="1"/>
</dbReference>
<keyword evidence="6" id="KW-0472">Membrane</keyword>
<dbReference type="InterPro" id="IPR021133">
    <property type="entry name" value="HEAT_type_2"/>
</dbReference>
<dbReference type="InterPro" id="IPR016024">
    <property type="entry name" value="ARM-type_fold"/>
</dbReference>
<dbReference type="Gene3D" id="1.25.10.10">
    <property type="entry name" value="Leucine-rich Repeat Variant"/>
    <property type="match status" value="1"/>
</dbReference>
<dbReference type="InterPro" id="IPR043502">
    <property type="entry name" value="DNA/RNA_pol_sf"/>
</dbReference>
<keyword evidence="1 4" id="KW-0547">Nucleotide-binding</keyword>
<evidence type="ECO:0000313" key="9">
    <source>
        <dbReference type="Proteomes" id="UP001189429"/>
    </source>
</evidence>
<reference evidence="8" key="1">
    <citation type="submission" date="2023-10" db="EMBL/GenBank/DDBJ databases">
        <authorList>
            <person name="Chen Y."/>
            <person name="Shah S."/>
            <person name="Dougan E. K."/>
            <person name="Thang M."/>
            <person name="Chan C."/>
        </authorList>
    </citation>
    <scope>NUCLEOTIDE SEQUENCE [LARGE SCALE GENOMIC DNA]</scope>
</reference>